<dbReference type="PROSITE" id="PS50072">
    <property type="entry name" value="CSA_PPIASE_2"/>
    <property type="match status" value="1"/>
</dbReference>
<evidence type="ECO:0000256" key="3">
    <source>
        <dbReference type="RuleBase" id="RU363019"/>
    </source>
</evidence>
<dbReference type="GO" id="GO:0003755">
    <property type="term" value="F:peptidyl-prolyl cis-trans isomerase activity"/>
    <property type="evidence" value="ECO:0007669"/>
    <property type="project" value="UniProtKB-UniRule"/>
</dbReference>
<dbReference type="OrthoDB" id="5916692at2759"/>
<reference evidence="5" key="1">
    <citation type="submission" date="2023-01" db="EMBL/GenBank/DDBJ databases">
        <title>Genome assembly of the deep-sea coral Lophelia pertusa.</title>
        <authorList>
            <person name="Herrera S."/>
            <person name="Cordes E."/>
        </authorList>
    </citation>
    <scope>NUCLEOTIDE SEQUENCE</scope>
    <source>
        <strain evidence="5">USNM1676648</strain>
        <tissue evidence="5">Polyp</tissue>
    </source>
</reference>
<comment type="function">
    <text evidence="3">PPIases accelerate the folding of proteins. It catalyzes the cis-trans isomerization of proline imidic peptide bonds in oligopeptides.</text>
</comment>
<comment type="similarity">
    <text evidence="3">Belongs to the cyclophilin-type PPIase family.</text>
</comment>
<sequence length="178" mass="19451">MPAAAVLVSNASQDISESDRDVFNEKPSRDEILAATQGSEGIKKLPEEATLHTTMGDITFKLFSKRFMIQTGDPEGDGTGGESIWGGEFEDEFHRNLRHDRPYTVSMANAGPNTNGSQFLHHSRTNADPLTSWFSLLGAENTQLAIHQVDVLNGLAWSLKSLSTLAMWSAPLGVLIHK</sequence>
<comment type="caution">
    <text evidence="5">The sequence shown here is derived from an EMBL/GenBank/DDBJ whole genome shotgun (WGS) entry which is preliminary data.</text>
</comment>
<gene>
    <name evidence="5" type="primary">PPWD1_2</name>
    <name evidence="5" type="ORF">OS493_036078</name>
</gene>
<dbReference type="Gene3D" id="2.40.100.10">
    <property type="entry name" value="Cyclophilin-like"/>
    <property type="match status" value="1"/>
</dbReference>
<comment type="catalytic activity">
    <reaction evidence="3">
        <text>[protein]-peptidylproline (omega=180) = [protein]-peptidylproline (omega=0)</text>
        <dbReference type="Rhea" id="RHEA:16237"/>
        <dbReference type="Rhea" id="RHEA-COMP:10747"/>
        <dbReference type="Rhea" id="RHEA-COMP:10748"/>
        <dbReference type="ChEBI" id="CHEBI:83833"/>
        <dbReference type="ChEBI" id="CHEBI:83834"/>
        <dbReference type="EC" id="5.2.1.8"/>
    </reaction>
</comment>
<dbReference type="InterPro" id="IPR044666">
    <property type="entry name" value="Cyclophilin_A-like"/>
</dbReference>
<dbReference type="EMBL" id="MU827359">
    <property type="protein sequence ID" value="KAJ7351664.1"/>
    <property type="molecule type" value="Genomic_DNA"/>
</dbReference>
<evidence type="ECO:0000259" key="4">
    <source>
        <dbReference type="PROSITE" id="PS50072"/>
    </source>
</evidence>
<evidence type="ECO:0000313" key="5">
    <source>
        <dbReference type="EMBL" id="KAJ7351664.1"/>
    </source>
</evidence>
<dbReference type="SUPFAM" id="SSF50891">
    <property type="entry name" value="Cyclophilin-like"/>
    <property type="match status" value="1"/>
</dbReference>
<organism evidence="5 6">
    <name type="scientific">Desmophyllum pertusum</name>
    <dbReference type="NCBI Taxonomy" id="174260"/>
    <lineage>
        <taxon>Eukaryota</taxon>
        <taxon>Metazoa</taxon>
        <taxon>Cnidaria</taxon>
        <taxon>Anthozoa</taxon>
        <taxon>Hexacorallia</taxon>
        <taxon>Scleractinia</taxon>
        <taxon>Caryophylliina</taxon>
        <taxon>Caryophylliidae</taxon>
        <taxon>Desmophyllum</taxon>
    </lineage>
</organism>
<keyword evidence="1 3" id="KW-0697">Rotamase</keyword>
<dbReference type="PRINTS" id="PR00153">
    <property type="entry name" value="CSAPPISMRASE"/>
</dbReference>
<dbReference type="InterPro" id="IPR002130">
    <property type="entry name" value="Cyclophilin-type_PPIase_dom"/>
</dbReference>
<dbReference type="PANTHER" id="PTHR45625:SF4">
    <property type="entry name" value="PEPTIDYLPROLYL ISOMERASE DOMAIN AND WD REPEAT-CONTAINING PROTEIN 1"/>
    <property type="match status" value="1"/>
</dbReference>
<proteinExistence type="inferred from homology"/>
<dbReference type="InterPro" id="IPR029000">
    <property type="entry name" value="Cyclophilin-like_dom_sf"/>
</dbReference>
<feature type="domain" description="PPIase cyclophilin-type" evidence="4">
    <location>
        <begin position="28"/>
        <end position="155"/>
    </location>
</feature>
<protein>
    <recommendedName>
        <fullName evidence="3">Peptidyl-prolyl cis-trans isomerase</fullName>
        <shortName evidence="3">PPIase</shortName>
        <ecNumber evidence="3">5.2.1.8</ecNumber>
    </recommendedName>
</protein>
<dbReference type="AlphaFoldDB" id="A0A9X0CJ72"/>
<dbReference type="PANTHER" id="PTHR45625">
    <property type="entry name" value="PEPTIDYL-PROLYL CIS-TRANS ISOMERASE-RELATED"/>
    <property type="match status" value="1"/>
</dbReference>
<dbReference type="EC" id="5.2.1.8" evidence="3"/>
<dbReference type="Pfam" id="PF00160">
    <property type="entry name" value="Pro_isomerase"/>
    <property type="match status" value="1"/>
</dbReference>
<name>A0A9X0CJ72_9CNID</name>
<dbReference type="Proteomes" id="UP001163046">
    <property type="component" value="Unassembled WGS sequence"/>
</dbReference>
<keyword evidence="2 3" id="KW-0413">Isomerase</keyword>
<evidence type="ECO:0000256" key="1">
    <source>
        <dbReference type="ARBA" id="ARBA00023110"/>
    </source>
</evidence>
<evidence type="ECO:0000313" key="6">
    <source>
        <dbReference type="Proteomes" id="UP001163046"/>
    </source>
</evidence>
<keyword evidence="6" id="KW-1185">Reference proteome</keyword>
<accession>A0A9X0CJ72</accession>
<evidence type="ECO:0000256" key="2">
    <source>
        <dbReference type="ARBA" id="ARBA00023235"/>
    </source>
</evidence>